<dbReference type="AlphaFoldDB" id="A0A3L6ER61"/>
<gene>
    <name evidence="2" type="primary">PLS1_3</name>
    <name evidence="2" type="ORF">Zm00014a_031431</name>
</gene>
<evidence type="ECO:0000256" key="1">
    <source>
        <dbReference type="SAM" id="MobiDB-lite"/>
    </source>
</evidence>
<accession>A0A3L6ER61</accession>
<proteinExistence type="predicted"/>
<evidence type="ECO:0000313" key="2">
    <source>
        <dbReference type="EMBL" id="PWZ23554.1"/>
    </source>
</evidence>
<comment type="caution">
    <text evidence="2">The sequence shown here is derived from an EMBL/GenBank/DDBJ whole genome shotgun (WGS) entry which is preliminary data.</text>
</comment>
<keyword evidence="2" id="KW-0012">Acyltransferase</keyword>
<dbReference type="Proteomes" id="UP000251960">
    <property type="component" value="Chromosome 5"/>
</dbReference>
<reference evidence="2" key="1">
    <citation type="journal article" date="2018" name="Nat. Genet.">
        <title>Extensive intraspecific gene order and gene structural variations between Mo17 and other maize genomes.</title>
        <authorList>
            <person name="Sun S."/>
            <person name="Zhou Y."/>
            <person name="Chen J."/>
            <person name="Shi J."/>
            <person name="Zhao H."/>
            <person name="Zhao H."/>
            <person name="Song W."/>
            <person name="Zhang M."/>
            <person name="Cui Y."/>
            <person name="Dong X."/>
            <person name="Liu H."/>
            <person name="Ma X."/>
            <person name="Jiao Y."/>
            <person name="Wang B."/>
            <person name="Wei X."/>
            <person name="Stein J.C."/>
            <person name="Glaubitz J.C."/>
            <person name="Lu F."/>
            <person name="Yu G."/>
            <person name="Liang C."/>
            <person name="Fengler K."/>
            <person name="Li B."/>
            <person name="Rafalski A."/>
            <person name="Schnable P.S."/>
            <person name="Ware D.H."/>
            <person name="Buckler E.S."/>
            <person name="Lai J."/>
        </authorList>
    </citation>
    <scope>NUCLEOTIDE SEQUENCE [LARGE SCALE GENOMIC DNA]</scope>
    <source>
        <tissue evidence="2">Seedling</tissue>
    </source>
</reference>
<sequence length="91" mass="10157">MEQVTLFWSCLLLFGAIEFFKWTQLLSTWRGVAFTAAGMALVTVSCTSSSCSPRLSGRAQPRRHGTGSRRNENGGWRCDSGLYLWAAFKMT</sequence>
<name>A0A3L6ER61_MAIZE</name>
<feature type="region of interest" description="Disordered" evidence="1">
    <location>
        <begin position="51"/>
        <end position="72"/>
    </location>
</feature>
<protein>
    <submittedName>
        <fullName evidence="2">1-acyl-sn-glycerol-3-phosphate acyltransferase PLS1</fullName>
    </submittedName>
</protein>
<organism evidence="2">
    <name type="scientific">Zea mays</name>
    <name type="common">Maize</name>
    <dbReference type="NCBI Taxonomy" id="4577"/>
    <lineage>
        <taxon>Eukaryota</taxon>
        <taxon>Viridiplantae</taxon>
        <taxon>Streptophyta</taxon>
        <taxon>Embryophyta</taxon>
        <taxon>Tracheophyta</taxon>
        <taxon>Spermatophyta</taxon>
        <taxon>Magnoliopsida</taxon>
        <taxon>Liliopsida</taxon>
        <taxon>Poales</taxon>
        <taxon>Poaceae</taxon>
        <taxon>PACMAD clade</taxon>
        <taxon>Panicoideae</taxon>
        <taxon>Andropogonodae</taxon>
        <taxon>Andropogoneae</taxon>
        <taxon>Tripsacinae</taxon>
        <taxon>Zea</taxon>
    </lineage>
</organism>
<keyword evidence="2" id="KW-0808">Transferase</keyword>
<dbReference type="EMBL" id="NCVQ01000006">
    <property type="protein sequence ID" value="PWZ23554.1"/>
    <property type="molecule type" value="Genomic_DNA"/>
</dbReference>
<dbReference type="GO" id="GO:0016746">
    <property type="term" value="F:acyltransferase activity"/>
    <property type="evidence" value="ECO:0007669"/>
    <property type="project" value="UniProtKB-KW"/>
</dbReference>